<dbReference type="AlphaFoldDB" id="A0A4R8PSP5"/>
<organism evidence="1 2">
    <name type="scientific">Colletotrichum trifolii</name>
    <dbReference type="NCBI Taxonomy" id="5466"/>
    <lineage>
        <taxon>Eukaryota</taxon>
        <taxon>Fungi</taxon>
        <taxon>Dikarya</taxon>
        <taxon>Ascomycota</taxon>
        <taxon>Pezizomycotina</taxon>
        <taxon>Sordariomycetes</taxon>
        <taxon>Hypocreomycetidae</taxon>
        <taxon>Glomerellales</taxon>
        <taxon>Glomerellaceae</taxon>
        <taxon>Colletotrichum</taxon>
        <taxon>Colletotrichum orbiculare species complex</taxon>
    </lineage>
</organism>
<protein>
    <submittedName>
        <fullName evidence="1">Uncharacterized protein</fullName>
    </submittedName>
</protein>
<evidence type="ECO:0000313" key="2">
    <source>
        <dbReference type="Proteomes" id="UP000295703"/>
    </source>
</evidence>
<comment type="caution">
    <text evidence="1">The sequence shown here is derived from an EMBL/GenBank/DDBJ whole genome shotgun (WGS) entry which is preliminary data.</text>
</comment>
<evidence type="ECO:0000313" key="1">
    <source>
        <dbReference type="EMBL" id="TDZ28358.1"/>
    </source>
</evidence>
<gene>
    <name evidence="1" type="ORF">CTRI78_v012015</name>
</gene>
<dbReference type="Pfam" id="PF14087">
    <property type="entry name" value="DUF4267"/>
    <property type="match status" value="1"/>
</dbReference>
<keyword evidence="2" id="KW-1185">Reference proteome</keyword>
<dbReference type="Proteomes" id="UP000295703">
    <property type="component" value="Unassembled WGS sequence"/>
</dbReference>
<name>A0A4R8PSP5_COLTR</name>
<sequence>MLVYGARDIFMGLALYAATLFGTRRTAGCILVAASACVAVDGYGYACKISNGGEWGHWDDTDGAGNMIRGQLICISGRLGRLATGPSGSNAAVVCLSRWINSRHLRA</sequence>
<reference evidence="1 2" key="1">
    <citation type="submission" date="2018-12" db="EMBL/GenBank/DDBJ databases">
        <title>Genome sequence and assembly of Colletotrichum trifolii.</title>
        <authorList>
            <person name="Gan P."/>
            <person name="Shirasu K."/>
        </authorList>
    </citation>
    <scope>NUCLEOTIDE SEQUENCE [LARGE SCALE GENOMIC DNA]</scope>
    <source>
        <strain evidence="1 2">543-2</strain>
    </source>
</reference>
<proteinExistence type="predicted"/>
<accession>A0A4R8PSP5</accession>
<dbReference type="EMBL" id="RYZW01001597">
    <property type="protein sequence ID" value="TDZ28358.1"/>
    <property type="molecule type" value="Genomic_DNA"/>
</dbReference>
<dbReference type="InterPro" id="IPR025363">
    <property type="entry name" value="DUF4267"/>
</dbReference>